<evidence type="ECO:0000313" key="6">
    <source>
        <dbReference type="EMBL" id="QEQ97513.1"/>
    </source>
</evidence>
<keyword evidence="3" id="KW-0408">Iron</keyword>
<evidence type="ECO:0000313" key="7">
    <source>
        <dbReference type="Proteomes" id="UP000324760"/>
    </source>
</evidence>
<dbReference type="RefSeq" id="WP_138986847.1">
    <property type="nucleotide sequence ID" value="NZ_CP043869.1"/>
</dbReference>
<evidence type="ECO:0000256" key="4">
    <source>
        <dbReference type="ARBA" id="ARBA00025742"/>
    </source>
</evidence>
<reference evidence="6 7" key="1">
    <citation type="journal article" date="2019" name="Biochem. Eng. J.">
        <title>Metabolic engineering of the marine bacteria Neptunomonas concharum for the production of acetoin and meso-2,3-butanediol from acetate.</title>
        <authorList>
            <person name="Li W."/>
            <person name="Pu N."/>
            <person name="Liu C.-X."/>
            <person name="Yuan Q.-P."/>
            <person name="Li Z.-J."/>
        </authorList>
    </citation>
    <scope>NUCLEOTIDE SEQUENCE [LARGE SCALE GENOMIC DNA]</scope>
    <source>
        <strain evidence="6 7">JCM17730</strain>
    </source>
</reference>
<gene>
    <name evidence="6" type="ORF">F0U83_12735</name>
</gene>
<keyword evidence="1" id="KW-0479">Metal-binding</keyword>
<protein>
    <submittedName>
        <fullName evidence="6">Metallophosphoesterase</fullName>
    </submittedName>
</protein>
<dbReference type="AlphaFoldDB" id="A0A5P1RD32"/>
<keyword evidence="2" id="KW-0378">Hydrolase</keyword>
<evidence type="ECO:0000256" key="3">
    <source>
        <dbReference type="ARBA" id="ARBA00023004"/>
    </source>
</evidence>
<dbReference type="InterPro" id="IPR050884">
    <property type="entry name" value="CNP_phosphodiesterase-III"/>
</dbReference>
<dbReference type="Pfam" id="PF00149">
    <property type="entry name" value="Metallophos"/>
    <property type="match status" value="1"/>
</dbReference>
<keyword evidence="7" id="KW-1185">Reference proteome</keyword>
<comment type="similarity">
    <text evidence="4">Belongs to the cyclic nucleotide phosphodiesterase class-III family.</text>
</comment>
<organism evidence="6 7">
    <name type="scientific">Neptunomonas concharum</name>
    <dbReference type="NCBI Taxonomy" id="1031538"/>
    <lineage>
        <taxon>Bacteria</taxon>
        <taxon>Pseudomonadati</taxon>
        <taxon>Pseudomonadota</taxon>
        <taxon>Gammaproteobacteria</taxon>
        <taxon>Oceanospirillales</taxon>
        <taxon>Oceanospirillaceae</taxon>
        <taxon>Neptunomonas</taxon>
    </lineage>
</organism>
<evidence type="ECO:0000256" key="1">
    <source>
        <dbReference type="ARBA" id="ARBA00022723"/>
    </source>
</evidence>
<evidence type="ECO:0000256" key="2">
    <source>
        <dbReference type="ARBA" id="ARBA00022801"/>
    </source>
</evidence>
<feature type="domain" description="Calcineurin-like phosphoesterase" evidence="5">
    <location>
        <begin position="3"/>
        <end position="195"/>
    </location>
</feature>
<proteinExistence type="inferred from homology"/>
<dbReference type="InterPro" id="IPR004843">
    <property type="entry name" value="Calcineurin-like_PHP"/>
</dbReference>
<dbReference type="EMBL" id="CP043869">
    <property type="protein sequence ID" value="QEQ97513.1"/>
    <property type="molecule type" value="Genomic_DNA"/>
</dbReference>
<dbReference type="Gene3D" id="3.60.21.10">
    <property type="match status" value="1"/>
</dbReference>
<dbReference type="GO" id="GO:0046872">
    <property type="term" value="F:metal ion binding"/>
    <property type="evidence" value="ECO:0007669"/>
    <property type="project" value="UniProtKB-KW"/>
</dbReference>
<dbReference type="KEGG" id="ncu:F0U83_12735"/>
<dbReference type="SUPFAM" id="SSF56300">
    <property type="entry name" value="Metallo-dependent phosphatases"/>
    <property type="match status" value="1"/>
</dbReference>
<accession>A0A5P1RD32</accession>
<dbReference type="CDD" id="cd07400">
    <property type="entry name" value="MPP_1"/>
    <property type="match status" value="1"/>
</dbReference>
<dbReference type="Proteomes" id="UP000324760">
    <property type="component" value="Chromosome"/>
</dbReference>
<dbReference type="PANTHER" id="PTHR42988:SF2">
    <property type="entry name" value="CYCLIC NUCLEOTIDE PHOSPHODIESTERASE CBUA0032-RELATED"/>
    <property type="match status" value="1"/>
</dbReference>
<sequence>MITIAHLSDLHFGREQTQVIHNLLASLQEQRPDLVIISGDLTQRARSYEFQQAKIFLDNLPYPYFIIPGNHDLSAHKLIERFFFPWKKWKQYISPQLEPCIENDQCKVVGVNSARRLGLYLDWSRGRINSKQISHVVENFNQTNEKKLRILVAHHPFWLPTVYLRRQLIGGRDKAIEALSQAGVDIILGGHIHIPFMKILRGVIISHAGTTVSDRLIEGQPNSYNIIKGDSKKLTLISLEQENQEFTIRQESKFIKTGKHWHPYPKK</sequence>
<evidence type="ECO:0000259" key="5">
    <source>
        <dbReference type="Pfam" id="PF00149"/>
    </source>
</evidence>
<name>A0A5P1RD32_9GAMM</name>
<dbReference type="PANTHER" id="PTHR42988">
    <property type="entry name" value="PHOSPHOHYDROLASE"/>
    <property type="match status" value="1"/>
</dbReference>
<dbReference type="OrthoDB" id="9811542at2"/>
<dbReference type="InterPro" id="IPR029052">
    <property type="entry name" value="Metallo-depent_PP-like"/>
</dbReference>
<dbReference type="GO" id="GO:0016787">
    <property type="term" value="F:hydrolase activity"/>
    <property type="evidence" value="ECO:0007669"/>
    <property type="project" value="UniProtKB-KW"/>
</dbReference>